<evidence type="ECO:0000313" key="2">
    <source>
        <dbReference type="Proteomes" id="UP000828390"/>
    </source>
</evidence>
<accession>A0A9D3YTJ5</accession>
<sequence length="96" mass="10688">MNINLKSYVCFRLTQKIHKKLSGNRGQTDVAEEFPRPPGSHIPLHNPALEFIKAICKVRAFSGSLAYYASGRVAYSSRSVGIGFFGGFFTQSFQKN</sequence>
<reference evidence="1" key="1">
    <citation type="journal article" date="2019" name="bioRxiv">
        <title>The Genome of the Zebra Mussel, Dreissena polymorpha: A Resource for Invasive Species Research.</title>
        <authorList>
            <person name="McCartney M.A."/>
            <person name="Auch B."/>
            <person name="Kono T."/>
            <person name="Mallez S."/>
            <person name="Zhang Y."/>
            <person name="Obille A."/>
            <person name="Becker A."/>
            <person name="Abrahante J.E."/>
            <person name="Garbe J."/>
            <person name="Badalamenti J.P."/>
            <person name="Herman A."/>
            <person name="Mangelson H."/>
            <person name="Liachko I."/>
            <person name="Sullivan S."/>
            <person name="Sone E.D."/>
            <person name="Koren S."/>
            <person name="Silverstein K.A.T."/>
            <person name="Beckman K.B."/>
            <person name="Gohl D.M."/>
        </authorList>
    </citation>
    <scope>NUCLEOTIDE SEQUENCE</scope>
    <source>
        <strain evidence="1">Duluth1</strain>
        <tissue evidence="1">Whole animal</tissue>
    </source>
</reference>
<gene>
    <name evidence="1" type="ORF">DPMN_079647</name>
</gene>
<comment type="caution">
    <text evidence="1">The sequence shown here is derived from an EMBL/GenBank/DDBJ whole genome shotgun (WGS) entry which is preliminary data.</text>
</comment>
<organism evidence="1 2">
    <name type="scientific">Dreissena polymorpha</name>
    <name type="common">Zebra mussel</name>
    <name type="synonym">Mytilus polymorpha</name>
    <dbReference type="NCBI Taxonomy" id="45954"/>
    <lineage>
        <taxon>Eukaryota</taxon>
        <taxon>Metazoa</taxon>
        <taxon>Spiralia</taxon>
        <taxon>Lophotrochozoa</taxon>
        <taxon>Mollusca</taxon>
        <taxon>Bivalvia</taxon>
        <taxon>Autobranchia</taxon>
        <taxon>Heteroconchia</taxon>
        <taxon>Euheterodonta</taxon>
        <taxon>Imparidentia</taxon>
        <taxon>Neoheterodontei</taxon>
        <taxon>Myida</taxon>
        <taxon>Dreissenoidea</taxon>
        <taxon>Dreissenidae</taxon>
        <taxon>Dreissena</taxon>
    </lineage>
</organism>
<keyword evidence="2" id="KW-1185">Reference proteome</keyword>
<reference evidence="1" key="2">
    <citation type="submission" date="2020-11" db="EMBL/GenBank/DDBJ databases">
        <authorList>
            <person name="McCartney M.A."/>
            <person name="Auch B."/>
            <person name="Kono T."/>
            <person name="Mallez S."/>
            <person name="Becker A."/>
            <person name="Gohl D.M."/>
            <person name="Silverstein K.A.T."/>
            <person name="Koren S."/>
            <person name="Bechman K.B."/>
            <person name="Herman A."/>
            <person name="Abrahante J.E."/>
            <person name="Garbe J."/>
        </authorList>
    </citation>
    <scope>NUCLEOTIDE SEQUENCE</scope>
    <source>
        <strain evidence="1">Duluth1</strain>
        <tissue evidence="1">Whole animal</tissue>
    </source>
</reference>
<dbReference type="Proteomes" id="UP000828390">
    <property type="component" value="Unassembled WGS sequence"/>
</dbReference>
<dbReference type="EMBL" id="JAIWYP010000015">
    <property type="protein sequence ID" value="KAH3704589.1"/>
    <property type="molecule type" value="Genomic_DNA"/>
</dbReference>
<evidence type="ECO:0000313" key="1">
    <source>
        <dbReference type="EMBL" id="KAH3704589.1"/>
    </source>
</evidence>
<name>A0A9D3YTJ5_DREPO</name>
<protein>
    <submittedName>
        <fullName evidence="1">Uncharacterized protein</fullName>
    </submittedName>
</protein>
<proteinExistence type="predicted"/>
<dbReference type="AlphaFoldDB" id="A0A9D3YTJ5"/>